<dbReference type="Pfam" id="PF05380">
    <property type="entry name" value="Peptidase_A17"/>
    <property type="match status" value="1"/>
</dbReference>
<dbReference type="Gene3D" id="3.30.70.270">
    <property type="match status" value="1"/>
</dbReference>
<evidence type="ECO:0000313" key="2">
    <source>
        <dbReference type="Proteomes" id="UP000036403"/>
    </source>
</evidence>
<dbReference type="GO" id="GO:0071897">
    <property type="term" value="P:DNA biosynthetic process"/>
    <property type="evidence" value="ECO:0007669"/>
    <property type="project" value="UniProtKB-ARBA"/>
</dbReference>
<dbReference type="InterPro" id="IPR021109">
    <property type="entry name" value="Peptidase_aspartic_dom_sf"/>
</dbReference>
<dbReference type="Proteomes" id="UP000036403">
    <property type="component" value="Unassembled WGS sequence"/>
</dbReference>
<dbReference type="PaxDb" id="67767-A0A0J7KS64"/>
<dbReference type="CDD" id="cd00303">
    <property type="entry name" value="retropepsin_like"/>
    <property type="match status" value="1"/>
</dbReference>
<sequence length="1073" mass="122723">MTRVNLSLNKEGNISVSEAKVKSKKIESLWESFEQVQAKIDELRTGDGAEVADSNSTEQDDAERQLFENIYFETATKIQTIIDLAQTQAQAINQEEALALQAAVQAENQNNNEIRQEQGNRRLDIKLPTLKLPEFSGSYDQWLLFKDAFESMIHNSTALNAIQKFQYLRGSLTGEALQVIGGLTTTTANYENAWELLRQNYENKKLLINTHLNHLLNFPAVTRDKSATMRQLIVHVRTHLKALQTLDLPVDKWDELLIHLLKGKMDFSTQKNWEEETNKYKENRSTLEDFLTFLSERCRTLEMIDKPKGKQDVSVQKKPKKKVTLTSTSQEECVICSKNHQVYRCPDFLQLSVAERIKEVKAKKICINCLEICFACGAVTARVIVEDVNGKQQSCRVLLDAGSQSNLITQELVNKLKLKCRKQNELIGGINKSETNVGRIIEVKIKSMHTDYKVTIECFVLPTITEKLPQVKINTKLICIPKGLHLAYPDFYMPSNIDLIVGAGLFWQLICVDSIQQARGIPRLQNTLLGWIVGGELIDAKSEIPRNFCGLLTNAALQAQLERFWNQEETQEKRNFTKEEADCERQFIESVKRDSNGRFIVALPKKPEIELGESKNQALRRLYSIERRFRVNPDLKTAYVQFLKDYEKQQHMSLVLQSDMKTELSYLIPHQPVIRPDSTTTKLRVVFDASAKTTLGTSLNDKLMPGPNLQNDLLDIILRFRSHHFVITADIAAMFRQILVREKDRDLQRILWRPNQSQPINTYRLNTVTYGTTPAPYLAIRCLRQLAIEEQEFLKAAEVLRKDFYMDDVLTGASTLEETKNLQQQLSQLLLREQFLLRKWRSNDQRILEHLSSTENVDKFLVINKEGAMKTLGLLWDANADVLQYSVTLEQSSRNTKRLVLSKIAQTFDPLGLLGPVVIIAKCIMQSMWKLKTGWDEILPPDLQAMWNEYYNSLPQINDMRIPRNINPGNKEDKFDLIGFGDASEKAYGACLYAVSRNSNGNMESHLICSKSRVAPLKTISLPRLELNAALLLAKLCDTARNSYSNKIRNVYLWSDSTVVLNWIAESPNIRKT</sequence>
<accession>A0A0J7KS64</accession>
<dbReference type="PANTHER" id="PTHR47331">
    <property type="entry name" value="PHD-TYPE DOMAIN-CONTAINING PROTEIN"/>
    <property type="match status" value="1"/>
</dbReference>
<dbReference type="InterPro" id="IPR008042">
    <property type="entry name" value="Retrotrans_Pao"/>
</dbReference>
<dbReference type="CDD" id="cd01644">
    <property type="entry name" value="RT_pepA17"/>
    <property type="match status" value="1"/>
</dbReference>
<dbReference type="Gene3D" id="2.40.70.10">
    <property type="entry name" value="Acid Proteases"/>
    <property type="match status" value="1"/>
</dbReference>
<dbReference type="Gene3D" id="3.10.10.10">
    <property type="entry name" value="HIV Type 1 Reverse Transcriptase, subunit A, domain 1"/>
    <property type="match status" value="1"/>
</dbReference>
<gene>
    <name evidence="1" type="ORF">RF55_6724</name>
</gene>
<dbReference type="STRING" id="67767.A0A0J7KS64"/>
<dbReference type="InterPro" id="IPR043128">
    <property type="entry name" value="Rev_trsase/Diguanyl_cyclase"/>
</dbReference>
<feature type="non-terminal residue" evidence="1">
    <location>
        <position position="1073"/>
    </location>
</feature>
<name>A0A0J7KS64_LASNI</name>
<evidence type="ECO:0000313" key="1">
    <source>
        <dbReference type="EMBL" id="KMQ93188.1"/>
    </source>
</evidence>
<reference evidence="1 2" key="1">
    <citation type="submission" date="2015-04" db="EMBL/GenBank/DDBJ databases">
        <title>Lasius niger genome sequencing.</title>
        <authorList>
            <person name="Konorov E.A."/>
            <person name="Nikitin M.A."/>
            <person name="Kirill M.V."/>
            <person name="Chang P."/>
        </authorList>
    </citation>
    <scope>NUCLEOTIDE SEQUENCE [LARGE SCALE GENOMIC DNA]</scope>
    <source>
        <tissue evidence="1">Whole</tissue>
    </source>
</reference>
<dbReference type="InterPro" id="IPR005312">
    <property type="entry name" value="DUF1759"/>
</dbReference>
<dbReference type="InterPro" id="IPR043502">
    <property type="entry name" value="DNA/RNA_pol_sf"/>
</dbReference>
<comment type="caution">
    <text evidence="1">The sequence shown here is derived from an EMBL/GenBank/DDBJ whole genome shotgun (WGS) entry which is preliminary data.</text>
</comment>
<dbReference type="SUPFAM" id="SSF56672">
    <property type="entry name" value="DNA/RNA polymerases"/>
    <property type="match status" value="1"/>
</dbReference>
<proteinExistence type="predicted"/>
<dbReference type="AlphaFoldDB" id="A0A0J7KS64"/>
<dbReference type="Pfam" id="PF03564">
    <property type="entry name" value="DUF1759"/>
    <property type="match status" value="1"/>
</dbReference>
<protein>
    <submittedName>
        <fullName evidence="1">Uncharacterized protein</fullName>
    </submittedName>
</protein>
<dbReference type="PANTHER" id="PTHR47331:SF1">
    <property type="entry name" value="GAG-LIKE PROTEIN"/>
    <property type="match status" value="1"/>
</dbReference>
<dbReference type="EMBL" id="LBMM01003740">
    <property type="protein sequence ID" value="KMQ93188.1"/>
    <property type="molecule type" value="Genomic_DNA"/>
</dbReference>
<keyword evidence="2" id="KW-1185">Reference proteome</keyword>
<dbReference type="OrthoDB" id="7553315at2759"/>
<organism evidence="1 2">
    <name type="scientific">Lasius niger</name>
    <name type="common">Black garden ant</name>
    <dbReference type="NCBI Taxonomy" id="67767"/>
    <lineage>
        <taxon>Eukaryota</taxon>
        <taxon>Metazoa</taxon>
        <taxon>Ecdysozoa</taxon>
        <taxon>Arthropoda</taxon>
        <taxon>Hexapoda</taxon>
        <taxon>Insecta</taxon>
        <taxon>Pterygota</taxon>
        <taxon>Neoptera</taxon>
        <taxon>Endopterygota</taxon>
        <taxon>Hymenoptera</taxon>
        <taxon>Apocrita</taxon>
        <taxon>Aculeata</taxon>
        <taxon>Formicoidea</taxon>
        <taxon>Formicidae</taxon>
        <taxon>Formicinae</taxon>
        <taxon>Lasius</taxon>
        <taxon>Lasius</taxon>
    </lineage>
</organism>